<evidence type="ECO:0000313" key="2">
    <source>
        <dbReference type="Proteomes" id="UP000470520"/>
    </source>
</evidence>
<proteinExistence type="predicted"/>
<reference evidence="1 2" key="1">
    <citation type="submission" date="2020-01" db="EMBL/GenBank/DDBJ databases">
        <title>Insect and environment-associated Actinomycetes.</title>
        <authorList>
            <person name="Currrie C."/>
            <person name="Chevrette M."/>
            <person name="Carlson C."/>
            <person name="Stubbendieck R."/>
            <person name="Wendt-Pienkowski E."/>
        </authorList>
    </citation>
    <scope>NUCLEOTIDE SEQUENCE [LARGE SCALE GENOMIC DNA]</scope>
    <source>
        <strain evidence="1 2">SID7754</strain>
    </source>
</reference>
<organism evidence="1 2">
    <name type="scientific">Streptomyces bauhiniae</name>
    <dbReference type="NCBI Taxonomy" id="2340725"/>
    <lineage>
        <taxon>Bacteria</taxon>
        <taxon>Bacillati</taxon>
        <taxon>Actinomycetota</taxon>
        <taxon>Actinomycetes</taxon>
        <taxon>Kitasatosporales</taxon>
        <taxon>Streptomycetaceae</taxon>
        <taxon>Streptomyces</taxon>
    </lineage>
</organism>
<sequence length="130" mass="14174">MNPELQPQYERLAILTAAFKTEKELDAWDWGALFEYADGTAPDPASITGVTDLWCTSPEGGGSRDIALVATLTDGRWATCVAWSDYTGFGCQQGVDWRINPTRKAAISQGLDKESRAHLGLALPGEENNR</sequence>
<dbReference type="EMBL" id="JAAGMR010000145">
    <property type="protein sequence ID" value="NEB92395.1"/>
    <property type="molecule type" value="Genomic_DNA"/>
</dbReference>
<comment type="caution">
    <text evidence="1">The sequence shown here is derived from an EMBL/GenBank/DDBJ whole genome shotgun (WGS) entry which is preliminary data.</text>
</comment>
<dbReference type="Proteomes" id="UP000470520">
    <property type="component" value="Unassembled WGS sequence"/>
</dbReference>
<accession>A0A7K3QRD1</accession>
<evidence type="ECO:0000313" key="1">
    <source>
        <dbReference type="EMBL" id="NEB92395.1"/>
    </source>
</evidence>
<protein>
    <submittedName>
        <fullName evidence="1">Uncharacterized protein</fullName>
    </submittedName>
</protein>
<name>A0A7K3QRD1_9ACTN</name>
<dbReference type="AlphaFoldDB" id="A0A7K3QRD1"/>
<gene>
    <name evidence="1" type="ORF">G3I21_11805</name>
</gene>
<dbReference type="RefSeq" id="WP_164188195.1">
    <property type="nucleotide sequence ID" value="NZ_JAAGMR010000145.1"/>
</dbReference>